<evidence type="ECO:0000259" key="2">
    <source>
        <dbReference type="Pfam" id="PF01551"/>
    </source>
</evidence>
<dbReference type="PANTHER" id="PTHR21666">
    <property type="entry name" value="PEPTIDASE-RELATED"/>
    <property type="match status" value="1"/>
</dbReference>
<accession>A0A495JKK0</accession>
<comment type="caution">
    <text evidence="3">The sequence shown here is derived from an EMBL/GenBank/DDBJ whole genome shotgun (WGS) entry which is preliminary data.</text>
</comment>
<protein>
    <submittedName>
        <fullName evidence="3">Peptidase M23-like protein</fullName>
    </submittedName>
</protein>
<dbReference type="AlphaFoldDB" id="A0A495JKK0"/>
<proteinExistence type="predicted"/>
<dbReference type="Gene3D" id="2.70.70.10">
    <property type="entry name" value="Glucose Permease (Domain IIA)"/>
    <property type="match status" value="1"/>
</dbReference>
<sequence>MARDESGTKHEIGRRLAYPLVLLLLSAGVAGCSQSRPAVWSPAGSPAPAADAPSGPTTPSGPASTSAAPASASPSGTPTRPAAPRYVFPVRAANASYHPTHSAYAATDIFASCGTPVLAVTDGEILEVTLVDKYDKQGPQGPLNGGKAVSLLGDDGIRYYGSHLSEVAAGLTAGVRVRAGQQVGAVGRTGNANNVCHLHFGISPPCARVDDWWIRRGVVWPARYLDAWRHQTNRSPVDDVTNWYRQHSCPPAP</sequence>
<dbReference type="PANTHER" id="PTHR21666:SF270">
    <property type="entry name" value="MUREIN HYDROLASE ACTIVATOR ENVC"/>
    <property type="match status" value="1"/>
</dbReference>
<feature type="region of interest" description="Disordered" evidence="1">
    <location>
        <begin position="36"/>
        <end position="83"/>
    </location>
</feature>
<dbReference type="InterPro" id="IPR011055">
    <property type="entry name" value="Dup_hybrid_motif"/>
</dbReference>
<name>A0A495JKK0_9ACTN</name>
<dbReference type="CDD" id="cd12797">
    <property type="entry name" value="M23_peptidase"/>
    <property type="match status" value="1"/>
</dbReference>
<dbReference type="Pfam" id="PF01551">
    <property type="entry name" value="Peptidase_M23"/>
    <property type="match status" value="1"/>
</dbReference>
<dbReference type="Proteomes" id="UP000277671">
    <property type="component" value="Unassembled WGS sequence"/>
</dbReference>
<dbReference type="RefSeq" id="WP_121162377.1">
    <property type="nucleotide sequence ID" value="NZ_RBKT01000001.1"/>
</dbReference>
<evidence type="ECO:0000313" key="3">
    <source>
        <dbReference type="EMBL" id="RKR89477.1"/>
    </source>
</evidence>
<evidence type="ECO:0000256" key="1">
    <source>
        <dbReference type="SAM" id="MobiDB-lite"/>
    </source>
</evidence>
<evidence type="ECO:0000313" key="4">
    <source>
        <dbReference type="Proteomes" id="UP000277671"/>
    </source>
</evidence>
<gene>
    <name evidence="3" type="ORF">BDK92_3828</name>
</gene>
<organism evidence="3 4">
    <name type="scientific">Micromonospora pisi</name>
    <dbReference type="NCBI Taxonomy" id="589240"/>
    <lineage>
        <taxon>Bacteria</taxon>
        <taxon>Bacillati</taxon>
        <taxon>Actinomycetota</taxon>
        <taxon>Actinomycetes</taxon>
        <taxon>Micromonosporales</taxon>
        <taxon>Micromonosporaceae</taxon>
        <taxon>Micromonospora</taxon>
    </lineage>
</organism>
<dbReference type="EMBL" id="RBKT01000001">
    <property type="protein sequence ID" value="RKR89477.1"/>
    <property type="molecule type" value="Genomic_DNA"/>
</dbReference>
<keyword evidence="4" id="KW-1185">Reference proteome</keyword>
<feature type="compositionally biased region" description="Low complexity" evidence="1">
    <location>
        <begin position="41"/>
        <end position="83"/>
    </location>
</feature>
<dbReference type="GO" id="GO:0004222">
    <property type="term" value="F:metalloendopeptidase activity"/>
    <property type="evidence" value="ECO:0007669"/>
    <property type="project" value="TreeGrafter"/>
</dbReference>
<dbReference type="SUPFAM" id="SSF51261">
    <property type="entry name" value="Duplicated hybrid motif"/>
    <property type="match status" value="1"/>
</dbReference>
<dbReference type="InterPro" id="IPR050570">
    <property type="entry name" value="Cell_wall_metabolism_enzyme"/>
</dbReference>
<reference evidence="3 4" key="1">
    <citation type="submission" date="2018-10" db="EMBL/GenBank/DDBJ databases">
        <title>Sequencing the genomes of 1000 actinobacteria strains.</title>
        <authorList>
            <person name="Klenk H.-P."/>
        </authorList>
    </citation>
    <scope>NUCLEOTIDE SEQUENCE [LARGE SCALE GENOMIC DNA]</scope>
    <source>
        <strain evidence="3 4">DSM 45175</strain>
    </source>
</reference>
<dbReference type="InterPro" id="IPR016047">
    <property type="entry name" value="M23ase_b-sheet_dom"/>
</dbReference>
<dbReference type="PROSITE" id="PS51257">
    <property type="entry name" value="PROKAR_LIPOPROTEIN"/>
    <property type="match status" value="1"/>
</dbReference>
<feature type="domain" description="M23ase beta-sheet core" evidence="2">
    <location>
        <begin position="106"/>
        <end position="205"/>
    </location>
</feature>
<dbReference type="OrthoDB" id="9810477at2"/>